<evidence type="ECO:0000313" key="1">
    <source>
        <dbReference type="EMBL" id="MFC6715443.1"/>
    </source>
</evidence>
<protein>
    <submittedName>
        <fullName evidence="1">Alpha/beta fold hydrolase</fullName>
    </submittedName>
</protein>
<dbReference type="SUPFAM" id="SSF53474">
    <property type="entry name" value="alpha/beta-Hydrolases"/>
    <property type="match status" value="1"/>
</dbReference>
<dbReference type="GO" id="GO:0016787">
    <property type="term" value="F:hydrolase activity"/>
    <property type="evidence" value="ECO:0007669"/>
    <property type="project" value="UniProtKB-KW"/>
</dbReference>
<accession>A0ABW2AXS4</accession>
<evidence type="ECO:0000313" key="2">
    <source>
        <dbReference type="Proteomes" id="UP001596356"/>
    </source>
</evidence>
<dbReference type="Proteomes" id="UP001596356">
    <property type="component" value="Unassembled WGS sequence"/>
</dbReference>
<dbReference type="InterPro" id="IPR029058">
    <property type="entry name" value="AB_hydrolase_fold"/>
</dbReference>
<comment type="caution">
    <text evidence="1">The sequence shown here is derived from an EMBL/GenBank/DDBJ whole genome shotgun (WGS) entry which is preliminary data.</text>
</comment>
<keyword evidence="2" id="KW-1185">Reference proteome</keyword>
<sequence>MPADPQAQQALALVKAVGTSLIFIGAHPGLADEPQSDPALEMERLRAHATSLDNIVGVAAILGSYPDRTDGLASTGLPVHLVYGANDEVWPQAWYAAEAARLHAPRTVLEGAGHSAQLDKPQNLATALTQFWSNSTHRQGTA</sequence>
<keyword evidence="1" id="KW-0378">Hydrolase</keyword>
<name>A0ABW2AXS4_9MICO</name>
<proteinExistence type="predicted"/>
<dbReference type="EMBL" id="JBHSWJ010000002">
    <property type="protein sequence ID" value="MFC6715443.1"/>
    <property type="molecule type" value="Genomic_DNA"/>
</dbReference>
<dbReference type="Gene3D" id="3.40.50.1820">
    <property type="entry name" value="alpha/beta hydrolase"/>
    <property type="match status" value="1"/>
</dbReference>
<organism evidence="1 2">
    <name type="scientific">Branchiibius cervicis</name>
    <dbReference type="NCBI Taxonomy" id="908252"/>
    <lineage>
        <taxon>Bacteria</taxon>
        <taxon>Bacillati</taxon>
        <taxon>Actinomycetota</taxon>
        <taxon>Actinomycetes</taxon>
        <taxon>Micrococcales</taxon>
        <taxon>Dermacoccaceae</taxon>
        <taxon>Branchiibius</taxon>
    </lineage>
</organism>
<reference evidence="2" key="1">
    <citation type="journal article" date="2019" name="Int. J. Syst. Evol. Microbiol.">
        <title>The Global Catalogue of Microorganisms (GCM) 10K type strain sequencing project: providing services to taxonomists for standard genome sequencing and annotation.</title>
        <authorList>
            <consortium name="The Broad Institute Genomics Platform"/>
            <consortium name="The Broad Institute Genome Sequencing Center for Infectious Disease"/>
            <person name="Wu L."/>
            <person name="Ma J."/>
        </authorList>
    </citation>
    <scope>NUCLEOTIDE SEQUENCE [LARGE SCALE GENOMIC DNA]</scope>
    <source>
        <strain evidence="2">NBRC 106593</strain>
    </source>
</reference>
<gene>
    <name evidence="1" type="ORF">ACFQBT_17125</name>
</gene>
<dbReference type="RefSeq" id="WP_377824568.1">
    <property type="nucleotide sequence ID" value="NZ_JBHSWJ010000002.1"/>
</dbReference>